<feature type="region of interest" description="Disordered" evidence="6">
    <location>
        <begin position="1"/>
        <end position="21"/>
    </location>
</feature>
<keyword evidence="5" id="KW-0175">Coiled coil</keyword>
<gene>
    <name evidence="8" type="ORF">GCM10009802_56280</name>
</gene>
<dbReference type="PANTHER" id="PTHR47359">
    <property type="entry name" value="PEPTIDOGLYCAN DL-ENDOPEPTIDASE CWLO"/>
    <property type="match status" value="1"/>
</dbReference>
<evidence type="ECO:0000259" key="7">
    <source>
        <dbReference type="PROSITE" id="PS51935"/>
    </source>
</evidence>
<accession>A0ABN1ZL50</accession>
<dbReference type="Proteomes" id="UP001500443">
    <property type="component" value="Unassembled WGS sequence"/>
</dbReference>
<organism evidence="8 9">
    <name type="scientific">Streptomyces synnematoformans</name>
    <dbReference type="NCBI Taxonomy" id="415721"/>
    <lineage>
        <taxon>Bacteria</taxon>
        <taxon>Bacillati</taxon>
        <taxon>Actinomycetota</taxon>
        <taxon>Actinomycetes</taxon>
        <taxon>Kitasatosporales</taxon>
        <taxon>Streptomycetaceae</taxon>
        <taxon>Streptomyces</taxon>
    </lineage>
</organism>
<feature type="region of interest" description="Disordered" evidence="6">
    <location>
        <begin position="224"/>
        <end position="275"/>
    </location>
</feature>
<feature type="coiled-coil region" evidence="5">
    <location>
        <begin position="48"/>
        <end position="103"/>
    </location>
</feature>
<dbReference type="RefSeq" id="WP_344293560.1">
    <property type="nucleotide sequence ID" value="NZ_BAAAPF010000282.1"/>
</dbReference>
<feature type="region of interest" description="Disordered" evidence="6">
    <location>
        <begin position="165"/>
        <end position="194"/>
    </location>
</feature>
<reference evidence="8 9" key="1">
    <citation type="journal article" date="2019" name="Int. J. Syst. Evol. Microbiol.">
        <title>The Global Catalogue of Microorganisms (GCM) 10K type strain sequencing project: providing services to taxonomists for standard genome sequencing and annotation.</title>
        <authorList>
            <consortium name="The Broad Institute Genomics Platform"/>
            <consortium name="The Broad Institute Genome Sequencing Center for Infectious Disease"/>
            <person name="Wu L."/>
            <person name="Ma J."/>
        </authorList>
    </citation>
    <scope>NUCLEOTIDE SEQUENCE [LARGE SCALE GENOMIC DNA]</scope>
    <source>
        <strain evidence="8 9">JCM 15481</strain>
    </source>
</reference>
<dbReference type="SUPFAM" id="SSF54001">
    <property type="entry name" value="Cysteine proteinases"/>
    <property type="match status" value="1"/>
</dbReference>
<comment type="similarity">
    <text evidence="1">Belongs to the peptidase C40 family.</text>
</comment>
<protein>
    <submittedName>
        <fullName evidence="8">C40 family peptidase</fullName>
    </submittedName>
</protein>
<dbReference type="InterPro" id="IPR038765">
    <property type="entry name" value="Papain-like_cys_pep_sf"/>
</dbReference>
<evidence type="ECO:0000256" key="3">
    <source>
        <dbReference type="ARBA" id="ARBA00022801"/>
    </source>
</evidence>
<keyword evidence="9" id="KW-1185">Reference proteome</keyword>
<dbReference type="PANTHER" id="PTHR47359:SF3">
    <property type="entry name" value="NLP_P60 DOMAIN-CONTAINING PROTEIN-RELATED"/>
    <property type="match status" value="1"/>
</dbReference>
<keyword evidence="2" id="KW-0645">Protease</keyword>
<evidence type="ECO:0000313" key="8">
    <source>
        <dbReference type="EMBL" id="GAA1500652.1"/>
    </source>
</evidence>
<dbReference type="EMBL" id="BAAAPF010000282">
    <property type="protein sequence ID" value="GAA1500652.1"/>
    <property type="molecule type" value="Genomic_DNA"/>
</dbReference>
<evidence type="ECO:0000256" key="1">
    <source>
        <dbReference type="ARBA" id="ARBA00007074"/>
    </source>
</evidence>
<feature type="compositionally biased region" description="Acidic residues" evidence="6">
    <location>
        <begin position="254"/>
        <end position="267"/>
    </location>
</feature>
<sequence length="388" mass="43808">MASHRKPRTRILESPAGRRTAVSVGSAALASATLLSQEAGATPAERSIEDVQKEVDHLYHEAERATERYNGAKERTADQRERVEQQLDEVAQETARLNESRRELGRLAAAQYRTGGVTPTATFMLASDPQTYFDQAHLMERLTNHEQSAVDRFQVRQAKAAKKRTEAQESLRDLTESQEQLRDSKKKVQSKLSDARQVLDRLTEQEKKRLAELERKREEEARRKAEEAARQAELERQRQAEKERAEQRQREEEQQQEEEQQEQEEQPPPDTGASKADKVLSFAEAQLGKPYVWGATGPDSYDCSGLTQAAWREAGISLPRTTYDQVNAGTQVAKADLQPGDLVFFYDDISHVGIYVGNGQMIHASKPGDDVKYESIDYMPFHSGVRPG</sequence>
<proteinExistence type="inferred from homology"/>
<keyword evidence="3" id="KW-0378">Hydrolase</keyword>
<evidence type="ECO:0000256" key="5">
    <source>
        <dbReference type="SAM" id="Coils"/>
    </source>
</evidence>
<evidence type="ECO:0000256" key="4">
    <source>
        <dbReference type="ARBA" id="ARBA00022807"/>
    </source>
</evidence>
<name>A0ABN1ZL50_9ACTN</name>
<feature type="compositionally biased region" description="Basic and acidic residues" evidence="6">
    <location>
        <begin position="224"/>
        <end position="253"/>
    </location>
</feature>
<evidence type="ECO:0000313" key="9">
    <source>
        <dbReference type="Proteomes" id="UP001500443"/>
    </source>
</evidence>
<dbReference type="InterPro" id="IPR051794">
    <property type="entry name" value="PG_Endopeptidase_C40"/>
</dbReference>
<dbReference type="PROSITE" id="PS51935">
    <property type="entry name" value="NLPC_P60"/>
    <property type="match status" value="1"/>
</dbReference>
<dbReference type="Pfam" id="PF00877">
    <property type="entry name" value="NLPC_P60"/>
    <property type="match status" value="1"/>
</dbReference>
<feature type="compositionally biased region" description="Basic and acidic residues" evidence="6">
    <location>
        <begin position="165"/>
        <end position="183"/>
    </location>
</feature>
<dbReference type="Gene3D" id="3.90.1720.10">
    <property type="entry name" value="endopeptidase domain like (from Nostoc punctiforme)"/>
    <property type="match status" value="1"/>
</dbReference>
<evidence type="ECO:0000256" key="2">
    <source>
        <dbReference type="ARBA" id="ARBA00022670"/>
    </source>
</evidence>
<evidence type="ECO:0000256" key="6">
    <source>
        <dbReference type="SAM" id="MobiDB-lite"/>
    </source>
</evidence>
<feature type="domain" description="NlpC/P60" evidence="7">
    <location>
        <begin position="273"/>
        <end position="388"/>
    </location>
</feature>
<keyword evidence="4" id="KW-0788">Thiol protease</keyword>
<dbReference type="InterPro" id="IPR000064">
    <property type="entry name" value="NLP_P60_dom"/>
</dbReference>
<comment type="caution">
    <text evidence="8">The sequence shown here is derived from an EMBL/GenBank/DDBJ whole genome shotgun (WGS) entry which is preliminary data.</text>
</comment>